<protein>
    <submittedName>
        <fullName evidence="1">Uncharacterized protein</fullName>
    </submittedName>
</protein>
<dbReference type="Proteomes" id="UP001489897">
    <property type="component" value="Unassembled WGS sequence"/>
</dbReference>
<proteinExistence type="predicted"/>
<sequence>MRKPALWHPEIAPIGPTYASHVPFRASALRIPRKDWPARFHLLCIASAISDKFSLITDIT</sequence>
<dbReference type="EMBL" id="JAYMRV010000004">
    <property type="protein sequence ID" value="MEM5422561.1"/>
    <property type="molecule type" value="Genomic_DNA"/>
</dbReference>
<reference evidence="1 2" key="1">
    <citation type="submission" date="2024-01" db="EMBL/GenBank/DDBJ databases">
        <title>The diversity of rhizobia nodulating Mimosa spp. in eleven states of Brazil covering several biomes is determined by host plant, location, and edaphic factors.</title>
        <authorList>
            <person name="Rouws L."/>
            <person name="Barauna A."/>
            <person name="Beukes C."/>
            <person name="De Faria S.M."/>
            <person name="Gross E."/>
            <person name="Dos Reis Junior F.B."/>
            <person name="Simon M."/>
            <person name="Maluk M."/>
            <person name="Odee D.W."/>
            <person name="Kenicer G."/>
            <person name="Young J.P.W."/>
            <person name="Reis V.M."/>
            <person name="Zilli J."/>
            <person name="James E.K."/>
        </authorList>
    </citation>
    <scope>NUCLEOTIDE SEQUENCE [LARGE SCALE GENOMIC DNA]</scope>
    <source>
        <strain evidence="1 2">JPY167</strain>
    </source>
</reference>
<evidence type="ECO:0000313" key="1">
    <source>
        <dbReference type="EMBL" id="MEM5422561.1"/>
    </source>
</evidence>
<name>A0ABU9RR65_9BURK</name>
<organism evidence="1 2">
    <name type="scientific">Paraburkholderia ferrariae</name>
    <dbReference type="NCBI Taxonomy" id="386056"/>
    <lineage>
        <taxon>Bacteria</taxon>
        <taxon>Pseudomonadati</taxon>
        <taxon>Pseudomonadota</taxon>
        <taxon>Betaproteobacteria</taxon>
        <taxon>Burkholderiales</taxon>
        <taxon>Burkholderiaceae</taxon>
        <taxon>Paraburkholderia</taxon>
    </lineage>
</organism>
<evidence type="ECO:0000313" key="2">
    <source>
        <dbReference type="Proteomes" id="UP001489897"/>
    </source>
</evidence>
<accession>A0ABU9RR65</accession>
<comment type="caution">
    <text evidence="1">The sequence shown here is derived from an EMBL/GenBank/DDBJ whole genome shotgun (WGS) entry which is preliminary data.</text>
</comment>
<keyword evidence="2" id="KW-1185">Reference proteome</keyword>
<gene>
    <name evidence="1" type="ORF">VSR73_15990</name>
</gene>